<evidence type="ECO:0000256" key="8">
    <source>
        <dbReference type="ARBA" id="ARBA00023264"/>
    </source>
</evidence>
<comment type="caution">
    <text evidence="10">The sequence shown here is derived from an EMBL/GenBank/DDBJ whole genome shotgun (WGS) entry which is preliminary data.</text>
</comment>
<evidence type="ECO:0000313" key="11">
    <source>
        <dbReference type="Proteomes" id="UP000274694"/>
    </source>
</evidence>
<keyword evidence="7" id="KW-0594">Phospholipid biosynthesis</keyword>
<name>A0ABX9Y373_MICCH</name>
<dbReference type="Gene3D" id="2.60.200.40">
    <property type="match status" value="1"/>
</dbReference>
<feature type="domain" description="DAGKc" evidence="9">
    <location>
        <begin position="4"/>
        <end position="131"/>
    </location>
</feature>
<dbReference type="InterPro" id="IPR017438">
    <property type="entry name" value="ATP-NAD_kinase_N"/>
</dbReference>
<evidence type="ECO:0000259" key="9">
    <source>
        <dbReference type="PROSITE" id="PS50146"/>
    </source>
</evidence>
<sequence>MAAGERGPAVCIVNPASGVQRGRTIEQRIATELPEADCWFTRHPGHGIALGRQAVEDGYGTVVAVGGDGTLSEVANGVLVAGGEKVRLAYVPAGTCNDFARGLRPVADLGGLLDRARDRETDVGEVTFTRPDGTRGHRYFLVSCTVGLISVIGQRFTEKTPANRVLKRLNLQLAETASSIRTLARWRPVAVRLELDGEPSHQIITNLAVLKVPYFAGGLTFGRAEPPRAGYLDAVRVAGVGRAGVAGLMWRVFRGAAAGHPAIHRQEVRTVRVDADSPLPVEVDGEIVGRTPAEFSIHQSRLTTVV</sequence>
<evidence type="ECO:0000256" key="5">
    <source>
        <dbReference type="ARBA" id="ARBA00022777"/>
    </source>
</evidence>
<dbReference type="InterPro" id="IPR045540">
    <property type="entry name" value="YegS/DAGK_C"/>
</dbReference>
<keyword evidence="5 10" id="KW-0418">Kinase</keyword>
<accession>A0ABX9Y373</accession>
<keyword evidence="7" id="KW-0443">Lipid metabolism</keyword>
<comment type="cofactor">
    <cofactor evidence="1">
        <name>Mg(2+)</name>
        <dbReference type="ChEBI" id="CHEBI:18420"/>
    </cofactor>
</comment>
<evidence type="ECO:0000313" key="10">
    <source>
        <dbReference type="EMBL" id="RQW90524.1"/>
    </source>
</evidence>
<dbReference type="GO" id="GO:0016301">
    <property type="term" value="F:kinase activity"/>
    <property type="evidence" value="ECO:0007669"/>
    <property type="project" value="UniProtKB-KW"/>
</dbReference>
<evidence type="ECO:0000256" key="3">
    <source>
        <dbReference type="ARBA" id="ARBA00022679"/>
    </source>
</evidence>
<dbReference type="PROSITE" id="PS50146">
    <property type="entry name" value="DAGK"/>
    <property type="match status" value="1"/>
</dbReference>
<dbReference type="Proteomes" id="UP000274694">
    <property type="component" value="Unassembled WGS sequence"/>
</dbReference>
<dbReference type="GeneID" id="91356442"/>
<dbReference type="PANTHER" id="PTHR12358:SF54">
    <property type="entry name" value="SPHINGOSINE KINASE RELATED PROTEIN"/>
    <property type="match status" value="1"/>
</dbReference>
<proteinExistence type="inferred from homology"/>
<dbReference type="SMART" id="SM00046">
    <property type="entry name" value="DAGKc"/>
    <property type="match status" value="1"/>
</dbReference>
<keyword evidence="3" id="KW-0808">Transferase</keyword>
<evidence type="ECO:0000256" key="4">
    <source>
        <dbReference type="ARBA" id="ARBA00022741"/>
    </source>
</evidence>
<evidence type="ECO:0000256" key="2">
    <source>
        <dbReference type="ARBA" id="ARBA00005983"/>
    </source>
</evidence>
<comment type="similarity">
    <text evidence="2">Belongs to the diacylglycerol/lipid kinase family.</text>
</comment>
<keyword evidence="8" id="KW-1208">Phospholipid metabolism</keyword>
<keyword evidence="4" id="KW-0547">Nucleotide-binding</keyword>
<evidence type="ECO:0000256" key="1">
    <source>
        <dbReference type="ARBA" id="ARBA00001946"/>
    </source>
</evidence>
<gene>
    <name evidence="10" type="ORF">DLJ60_20530</name>
</gene>
<keyword evidence="6" id="KW-0067">ATP-binding</keyword>
<dbReference type="InterPro" id="IPR050187">
    <property type="entry name" value="Lipid_Phosphate_FormReg"/>
</dbReference>
<evidence type="ECO:0000256" key="6">
    <source>
        <dbReference type="ARBA" id="ARBA00022840"/>
    </source>
</evidence>
<dbReference type="SUPFAM" id="SSF111331">
    <property type="entry name" value="NAD kinase/diacylglycerol kinase-like"/>
    <property type="match status" value="1"/>
</dbReference>
<dbReference type="Pfam" id="PF19279">
    <property type="entry name" value="YegS_C"/>
    <property type="match status" value="1"/>
</dbReference>
<reference evidence="10 11" key="1">
    <citation type="submission" date="2018-05" db="EMBL/GenBank/DDBJ databases">
        <title>Micromonospora from Atacama Desert.</title>
        <authorList>
            <person name="Carro L."/>
            <person name="Goodfellow M."/>
            <person name="Klenk H.-P."/>
        </authorList>
    </citation>
    <scope>NUCLEOTIDE SEQUENCE [LARGE SCALE GENOMIC DNA]</scope>
    <source>
        <strain evidence="10 11">LB41</strain>
    </source>
</reference>
<evidence type="ECO:0000256" key="7">
    <source>
        <dbReference type="ARBA" id="ARBA00023209"/>
    </source>
</evidence>
<dbReference type="Pfam" id="PF00781">
    <property type="entry name" value="DAGK_cat"/>
    <property type="match status" value="1"/>
</dbReference>
<protein>
    <submittedName>
        <fullName evidence="10">Diacylglycerol kinase family lipid kinase</fullName>
    </submittedName>
</protein>
<dbReference type="InterPro" id="IPR001206">
    <property type="entry name" value="Diacylglycerol_kinase_cat_dom"/>
</dbReference>
<dbReference type="Gene3D" id="3.40.50.10330">
    <property type="entry name" value="Probable inorganic polyphosphate/atp-NAD kinase, domain 1"/>
    <property type="match status" value="1"/>
</dbReference>
<dbReference type="PANTHER" id="PTHR12358">
    <property type="entry name" value="SPHINGOSINE KINASE"/>
    <property type="match status" value="1"/>
</dbReference>
<dbReference type="EMBL" id="QGTA01000220">
    <property type="protein sequence ID" value="RQW90524.1"/>
    <property type="molecule type" value="Genomic_DNA"/>
</dbReference>
<dbReference type="InterPro" id="IPR016064">
    <property type="entry name" value="NAD/diacylglycerol_kinase_sf"/>
</dbReference>
<keyword evidence="11" id="KW-1185">Reference proteome</keyword>
<organism evidence="10 11">
    <name type="scientific">Micromonospora chalcea</name>
    <dbReference type="NCBI Taxonomy" id="1874"/>
    <lineage>
        <taxon>Bacteria</taxon>
        <taxon>Bacillati</taxon>
        <taxon>Actinomycetota</taxon>
        <taxon>Actinomycetes</taxon>
        <taxon>Micromonosporales</taxon>
        <taxon>Micromonosporaceae</taxon>
        <taxon>Micromonospora</taxon>
    </lineage>
</organism>
<keyword evidence="7" id="KW-0444">Lipid biosynthesis</keyword>
<dbReference type="RefSeq" id="WP_043322980.1">
    <property type="nucleotide sequence ID" value="NZ_CBDRIK010000005.1"/>
</dbReference>